<evidence type="ECO:0000256" key="1">
    <source>
        <dbReference type="ARBA" id="ARBA00004141"/>
    </source>
</evidence>
<organism evidence="10 11">
    <name type="scientific">Alkalicoccobacillus gibsonii</name>
    <dbReference type="NCBI Taxonomy" id="79881"/>
    <lineage>
        <taxon>Bacteria</taxon>
        <taxon>Bacillati</taxon>
        <taxon>Bacillota</taxon>
        <taxon>Bacilli</taxon>
        <taxon>Bacillales</taxon>
        <taxon>Bacillaceae</taxon>
        <taxon>Alkalicoccobacillus</taxon>
    </lineage>
</organism>
<evidence type="ECO:0000256" key="7">
    <source>
        <dbReference type="SAM" id="Phobius"/>
    </source>
</evidence>
<evidence type="ECO:0000313" key="11">
    <source>
        <dbReference type="Proteomes" id="UP001418796"/>
    </source>
</evidence>
<feature type="transmembrane region" description="Helical" evidence="7">
    <location>
        <begin position="146"/>
        <end position="165"/>
    </location>
</feature>
<evidence type="ECO:0000256" key="4">
    <source>
        <dbReference type="ARBA" id="ARBA00022692"/>
    </source>
</evidence>
<dbReference type="InterPro" id="IPR058533">
    <property type="entry name" value="Cation_efflux_TM"/>
</dbReference>
<evidence type="ECO:0000256" key="3">
    <source>
        <dbReference type="ARBA" id="ARBA00022448"/>
    </source>
</evidence>
<feature type="transmembrane region" description="Helical" evidence="7">
    <location>
        <begin position="106"/>
        <end position="126"/>
    </location>
</feature>
<dbReference type="InterPro" id="IPR027469">
    <property type="entry name" value="Cation_efflux_TMD_sf"/>
</dbReference>
<keyword evidence="5 7" id="KW-1133">Transmembrane helix</keyword>
<keyword evidence="4 7" id="KW-0812">Transmembrane</keyword>
<dbReference type="RefSeq" id="WP_343129533.1">
    <property type="nucleotide sequence ID" value="NZ_JBCITK010000001.1"/>
</dbReference>
<dbReference type="PANTHER" id="PTHR43840">
    <property type="entry name" value="MITOCHONDRIAL METAL TRANSPORTER 1-RELATED"/>
    <property type="match status" value="1"/>
</dbReference>
<dbReference type="InterPro" id="IPR050291">
    <property type="entry name" value="CDF_Transporter"/>
</dbReference>
<keyword evidence="3" id="KW-0813">Transport</keyword>
<dbReference type="Pfam" id="PF16916">
    <property type="entry name" value="ZT_dimer"/>
    <property type="match status" value="1"/>
</dbReference>
<comment type="caution">
    <text evidence="10">The sequence shown here is derived from an EMBL/GenBank/DDBJ whole genome shotgun (WGS) entry which is preliminary data.</text>
</comment>
<protein>
    <submittedName>
        <fullName evidence="10">Cation diffusion facilitator family transporter</fullName>
    </submittedName>
</protein>
<name>A0ABU9VGS1_9BACI</name>
<dbReference type="Pfam" id="PF01545">
    <property type="entry name" value="Cation_efflux"/>
    <property type="match status" value="1"/>
</dbReference>
<dbReference type="SUPFAM" id="SSF161111">
    <property type="entry name" value="Cation efflux protein transmembrane domain-like"/>
    <property type="match status" value="1"/>
</dbReference>
<comment type="similarity">
    <text evidence="2">Belongs to the cation diffusion facilitator (CDF) transporter (TC 2.A.4) family.</text>
</comment>
<dbReference type="PANTHER" id="PTHR43840:SF15">
    <property type="entry name" value="MITOCHONDRIAL METAL TRANSPORTER 1-RELATED"/>
    <property type="match status" value="1"/>
</dbReference>
<reference evidence="10 11" key="1">
    <citation type="submission" date="2024-03" db="EMBL/GenBank/DDBJ databases">
        <title>Bacilli Hybrid Assemblies.</title>
        <authorList>
            <person name="Kovac J."/>
        </authorList>
    </citation>
    <scope>NUCLEOTIDE SEQUENCE [LARGE SCALE GENOMIC DNA]</scope>
    <source>
        <strain evidence="10 11">FSL R7-0666</strain>
    </source>
</reference>
<dbReference type="Proteomes" id="UP001418796">
    <property type="component" value="Unassembled WGS sequence"/>
</dbReference>
<dbReference type="NCBIfam" id="TIGR01297">
    <property type="entry name" value="CDF"/>
    <property type="match status" value="1"/>
</dbReference>
<feature type="domain" description="Cation efflux protein cytoplasmic" evidence="9">
    <location>
        <begin position="206"/>
        <end position="284"/>
    </location>
</feature>
<feature type="transmembrane region" description="Helical" evidence="7">
    <location>
        <begin position="171"/>
        <end position="188"/>
    </location>
</feature>
<evidence type="ECO:0000259" key="8">
    <source>
        <dbReference type="Pfam" id="PF01545"/>
    </source>
</evidence>
<proteinExistence type="inferred from homology"/>
<evidence type="ECO:0000256" key="2">
    <source>
        <dbReference type="ARBA" id="ARBA00008114"/>
    </source>
</evidence>
<keyword evidence="6 7" id="KW-0472">Membrane</keyword>
<feature type="transmembrane region" description="Helical" evidence="7">
    <location>
        <begin position="76"/>
        <end position="94"/>
    </location>
</feature>
<dbReference type="InterPro" id="IPR036837">
    <property type="entry name" value="Cation_efflux_CTD_sf"/>
</dbReference>
<feature type="transmembrane region" description="Helical" evidence="7">
    <location>
        <begin position="34"/>
        <end position="55"/>
    </location>
</feature>
<evidence type="ECO:0000256" key="6">
    <source>
        <dbReference type="ARBA" id="ARBA00023136"/>
    </source>
</evidence>
<sequence>MNRTSSIALLSVISNGSVLILKFIVGILTGSVAVISEAIHSSLDMLASIIAFVSVRISGKPADSEHPFGHGKVENISGTIETLLIFVAGIWVIYECIHKLLYPEDIQMPMLAILVMLVGATVNFIVSKVVKKEADRVQSVAMKSNAFHLLTDVYTSLGVAIGLLIVAITGWYFLDPIIGIVLAIYIMIEAVKLMKEAFPPLLDARLSKEEEEQILDIIETFDEEYIEVHDFRTRRAGAQEYIDFHLVVSSHESIETLHHLCDRMEERINEEFNQAEILIHLEPESERKSHIE</sequence>
<dbReference type="EMBL" id="JBCITK010000001">
    <property type="protein sequence ID" value="MEN0642408.1"/>
    <property type="molecule type" value="Genomic_DNA"/>
</dbReference>
<dbReference type="InterPro" id="IPR002524">
    <property type="entry name" value="Cation_efflux"/>
</dbReference>
<keyword evidence="11" id="KW-1185">Reference proteome</keyword>
<gene>
    <name evidence="10" type="ORF">MKY91_04425</name>
</gene>
<dbReference type="SUPFAM" id="SSF160240">
    <property type="entry name" value="Cation efflux protein cytoplasmic domain-like"/>
    <property type="match status" value="1"/>
</dbReference>
<dbReference type="Gene3D" id="1.20.1510.10">
    <property type="entry name" value="Cation efflux protein transmembrane domain"/>
    <property type="match status" value="1"/>
</dbReference>
<evidence type="ECO:0000313" key="10">
    <source>
        <dbReference type="EMBL" id="MEN0642408.1"/>
    </source>
</evidence>
<feature type="transmembrane region" description="Helical" evidence="7">
    <location>
        <begin position="7"/>
        <end position="28"/>
    </location>
</feature>
<dbReference type="Gene3D" id="3.30.70.1350">
    <property type="entry name" value="Cation efflux protein, cytoplasmic domain"/>
    <property type="match status" value="1"/>
</dbReference>
<evidence type="ECO:0000259" key="9">
    <source>
        <dbReference type="Pfam" id="PF16916"/>
    </source>
</evidence>
<feature type="domain" description="Cation efflux protein transmembrane" evidence="8">
    <location>
        <begin position="9"/>
        <end position="202"/>
    </location>
</feature>
<dbReference type="InterPro" id="IPR027470">
    <property type="entry name" value="Cation_efflux_CTD"/>
</dbReference>
<comment type="subcellular location">
    <subcellularLocation>
        <location evidence="1">Membrane</location>
        <topology evidence="1">Multi-pass membrane protein</topology>
    </subcellularLocation>
</comment>
<accession>A0ABU9VGS1</accession>
<evidence type="ECO:0000256" key="5">
    <source>
        <dbReference type="ARBA" id="ARBA00022989"/>
    </source>
</evidence>